<dbReference type="InterPro" id="IPR015943">
    <property type="entry name" value="WD40/YVTN_repeat-like_dom_sf"/>
</dbReference>
<evidence type="ECO:0000256" key="1">
    <source>
        <dbReference type="SAM" id="MobiDB-lite"/>
    </source>
</evidence>
<sequence length="374" mass="39272">MPDASKGQVEASSEELPTSPAGLVQLEQRVRWEAHDGQVNVAILEEHGEARRAYTGCWDSASLRCWDLPEVGPPHSTGELRVGGFLNAVAKLREDVALVAVSAGLIPTPGESLKVYDLSPPLPSPKKAKSCFLHTRGCRALALWPRPGDAELAASISKDTLAVSRVRPDGGLQEGPPAFSASNPHNMQEVMALSWQEEGCLCSGGTAGTVKAWDLNSTASGILSSSSVVFIAYIPLERSGPAACARAPGFDTSRAAPPRVVWWLATPRGSDTNSKADEFAEGRWVDGRTGQPVGHIAGLGQAYASASITEDLRIVAFGRQLMALDRRAAAPAPESAATLDAAALSLSLQSCGKSMQSMLVGSKDGAARLYAVHA</sequence>
<accession>A0A1Q9C993</accession>
<name>A0A1Q9C993_SYMMI</name>
<dbReference type="SUPFAM" id="SSF50978">
    <property type="entry name" value="WD40 repeat-like"/>
    <property type="match status" value="1"/>
</dbReference>
<dbReference type="OrthoDB" id="25131at2759"/>
<evidence type="ECO:0000313" key="2">
    <source>
        <dbReference type="EMBL" id="OLP79506.1"/>
    </source>
</evidence>
<reference evidence="2 3" key="1">
    <citation type="submission" date="2016-02" db="EMBL/GenBank/DDBJ databases">
        <title>Genome analysis of coral dinoflagellate symbionts highlights evolutionary adaptations to a symbiotic lifestyle.</title>
        <authorList>
            <person name="Aranda M."/>
            <person name="Li Y."/>
            <person name="Liew Y.J."/>
            <person name="Baumgarten S."/>
            <person name="Simakov O."/>
            <person name="Wilson M."/>
            <person name="Piel J."/>
            <person name="Ashoor H."/>
            <person name="Bougouffa S."/>
            <person name="Bajic V.B."/>
            <person name="Ryu T."/>
            <person name="Ravasi T."/>
            <person name="Bayer T."/>
            <person name="Micklem G."/>
            <person name="Kim H."/>
            <person name="Bhak J."/>
            <person name="Lajeunesse T.C."/>
            <person name="Voolstra C.R."/>
        </authorList>
    </citation>
    <scope>NUCLEOTIDE SEQUENCE [LARGE SCALE GENOMIC DNA]</scope>
    <source>
        <strain evidence="2 3">CCMP2467</strain>
    </source>
</reference>
<evidence type="ECO:0000313" key="3">
    <source>
        <dbReference type="Proteomes" id="UP000186817"/>
    </source>
</evidence>
<dbReference type="Gene3D" id="2.130.10.10">
    <property type="entry name" value="YVTN repeat-like/Quinoprotein amine dehydrogenase"/>
    <property type="match status" value="1"/>
</dbReference>
<gene>
    <name evidence="2" type="ORF">AK812_SmicGene40200</name>
</gene>
<proteinExistence type="predicted"/>
<protein>
    <submittedName>
        <fullName evidence="2">Uncharacterized protein</fullName>
    </submittedName>
</protein>
<dbReference type="Proteomes" id="UP000186817">
    <property type="component" value="Unassembled WGS sequence"/>
</dbReference>
<dbReference type="InterPro" id="IPR036322">
    <property type="entry name" value="WD40_repeat_dom_sf"/>
</dbReference>
<keyword evidence="3" id="KW-1185">Reference proteome</keyword>
<dbReference type="AlphaFoldDB" id="A0A1Q9C993"/>
<comment type="caution">
    <text evidence="2">The sequence shown here is derived from an EMBL/GenBank/DDBJ whole genome shotgun (WGS) entry which is preliminary data.</text>
</comment>
<organism evidence="2 3">
    <name type="scientific">Symbiodinium microadriaticum</name>
    <name type="common">Dinoflagellate</name>
    <name type="synonym">Zooxanthella microadriatica</name>
    <dbReference type="NCBI Taxonomy" id="2951"/>
    <lineage>
        <taxon>Eukaryota</taxon>
        <taxon>Sar</taxon>
        <taxon>Alveolata</taxon>
        <taxon>Dinophyceae</taxon>
        <taxon>Suessiales</taxon>
        <taxon>Symbiodiniaceae</taxon>
        <taxon>Symbiodinium</taxon>
    </lineage>
</organism>
<feature type="region of interest" description="Disordered" evidence="1">
    <location>
        <begin position="1"/>
        <end position="22"/>
    </location>
</feature>
<dbReference type="EMBL" id="LSRX01001476">
    <property type="protein sequence ID" value="OLP79506.1"/>
    <property type="molecule type" value="Genomic_DNA"/>
</dbReference>